<keyword evidence="2" id="KW-1185">Reference proteome</keyword>
<comment type="caution">
    <text evidence="1">The sequence shown here is derived from an EMBL/GenBank/DDBJ whole genome shotgun (WGS) entry which is preliminary data.</text>
</comment>
<dbReference type="InterPro" id="IPR053865">
    <property type="entry name" value="DUF6934"/>
</dbReference>
<evidence type="ECO:0000313" key="1">
    <source>
        <dbReference type="EMBL" id="NRT19717.1"/>
    </source>
</evidence>
<sequence length="145" mass="16239">MKQYLLEADPTLKVYEFTSSGPRGNIPKLVIFAETNQAGLYNLALGDKDPLTGELDDSSISNNGDSDQVLATVAGCVYAFFDRYPDAVIFAAGNTPARTRLYRMGLTKYQAEAKDDFELYGRNEGIWKEFTRGVTYDAFLVRRKK</sequence>
<protein>
    <recommendedName>
        <fullName evidence="3">DUF695 domain-containing protein</fullName>
    </recommendedName>
</protein>
<evidence type="ECO:0000313" key="2">
    <source>
        <dbReference type="Proteomes" id="UP000779507"/>
    </source>
</evidence>
<reference evidence="1 2" key="1">
    <citation type="submission" date="2020-05" db="EMBL/GenBank/DDBJ databases">
        <title>Genomic Encyclopedia of Type Strains, Phase IV (KMG-V): Genome sequencing to study the core and pangenomes of soil and plant-associated prokaryotes.</title>
        <authorList>
            <person name="Whitman W."/>
        </authorList>
    </citation>
    <scope>NUCLEOTIDE SEQUENCE [LARGE SCALE GENOMIC DNA]</scope>
    <source>
        <strain evidence="1 2">9A</strain>
    </source>
</reference>
<organism evidence="1 2">
    <name type="scientific">Hymenobacter caeli</name>
    <dbReference type="NCBI Taxonomy" id="2735894"/>
    <lineage>
        <taxon>Bacteria</taxon>
        <taxon>Pseudomonadati</taxon>
        <taxon>Bacteroidota</taxon>
        <taxon>Cytophagia</taxon>
        <taxon>Cytophagales</taxon>
        <taxon>Hymenobacteraceae</taxon>
        <taxon>Hymenobacter</taxon>
    </lineage>
</organism>
<name>A0ABX2FRZ9_9BACT</name>
<dbReference type="RefSeq" id="WP_217425751.1">
    <property type="nucleotide sequence ID" value="NZ_JABSNP010000011.1"/>
</dbReference>
<accession>A0ABX2FRZ9</accession>
<dbReference type="Pfam" id="PF22028">
    <property type="entry name" value="DUF6934"/>
    <property type="match status" value="1"/>
</dbReference>
<dbReference type="EMBL" id="JABSNP010000011">
    <property type="protein sequence ID" value="NRT19717.1"/>
    <property type="molecule type" value="Genomic_DNA"/>
</dbReference>
<evidence type="ECO:0008006" key="3">
    <source>
        <dbReference type="Google" id="ProtNLM"/>
    </source>
</evidence>
<gene>
    <name evidence="1" type="ORF">HNP98_002551</name>
</gene>
<proteinExistence type="predicted"/>
<dbReference type="Proteomes" id="UP000779507">
    <property type="component" value="Unassembled WGS sequence"/>
</dbReference>